<feature type="transmembrane region" description="Helical" evidence="5">
    <location>
        <begin position="83"/>
        <end position="103"/>
    </location>
</feature>
<evidence type="ECO:0000313" key="6">
    <source>
        <dbReference type="EMBL" id="RPD40375.1"/>
    </source>
</evidence>
<evidence type="ECO:0000256" key="3">
    <source>
        <dbReference type="ARBA" id="ARBA00022989"/>
    </source>
</evidence>
<dbReference type="InterPro" id="IPR032808">
    <property type="entry name" value="DoxX"/>
</dbReference>
<keyword evidence="7" id="KW-1185">Reference proteome</keyword>
<dbReference type="EMBL" id="RMBX01000007">
    <property type="protein sequence ID" value="RPD40375.1"/>
    <property type="molecule type" value="Genomic_DNA"/>
</dbReference>
<keyword evidence="4 5" id="KW-0472">Membrane</keyword>
<gene>
    <name evidence="6" type="ORF">EG028_13780</name>
</gene>
<feature type="transmembrane region" description="Helical" evidence="5">
    <location>
        <begin position="109"/>
        <end position="131"/>
    </location>
</feature>
<feature type="transmembrane region" description="Helical" evidence="5">
    <location>
        <begin position="58"/>
        <end position="76"/>
    </location>
</feature>
<evidence type="ECO:0000256" key="4">
    <source>
        <dbReference type="ARBA" id="ARBA00023136"/>
    </source>
</evidence>
<comment type="caution">
    <text evidence="6">The sequence shown here is derived from an EMBL/GenBank/DDBJ whole genome shotgun (WGS) entry which is preliminary data.</text>
</comment>
<comment type="subcellular location">
    <subcellularLocation>
        <location evidence="1">Membrane</location>
        <topology evidence="1">Multi-pass membrane protein</topology>
    </subcellularLocation>
</comment>
<feature type="transmembrane region" description="Helical" evidence="5">
    <location>
        <begin position="20"/>
        <end position="38"/>
    </location>
</feature>
<reference evidence="7" key="1">
    <citation type="submission" date="2018-11" db="EMBL/GenBank/DDBJ databases">
        <title>Chitinophaga lutea sp.nov., isolate from arsenic contaminated soil.</title>
        <authorList>
            <person name="Zong Y."/>
        </authorList>
    </citation>
    <scope>NUCLEOTIDE SEQUENCE [LARGE SCALE GENOMIC DNA]</scope>
    <source>
        <strain evidence="7">YLT18</strain>
    </source>
</reference>
<proteinExistence type="predicted"/>
<dbReference type="GO" id="GO:0016020">
    <property type="term" value="C:membrane"/>
    <property type="evidence" value="ECO:0007669"/>
    <property type="project" value="UniProtKB-SubCell"/>
</dbReference>
<dbReference type="Proteomes" id="UP000279089">
    <property type="component" value="Unassembled WGS sequence"/>
</dbReference>
<keyword evidence="2 5" id="KW-0812">Transmembrane</keyword>
<accession>A0A3N4MAI4</accession>
<name>A0A3N4MAI4_9BACT</name>
<evidence type="ECO:0000256" key="2">
    <source>
        <dbReference type="ARBA" id="ARBA00022692"/>
    </source>
</evidence>
<evidence type="ECO:0000256" key="5">
    <source>
        <dbReference type="SAM" id="Phobius"/>
    </source>
</evidence>
<sequence>MNKTSSIPFFKKPFLMKIKIPTFAAVVVFALIWLYFGINHLINAHTLASMAAGLPGGTFWIYFTGVCMILAGISMISGKWTRVACYLLALMLVVFIAVIHIPALNKGNIFAPFNILKDLGLASAAIIIGNVRSHIKQLGQ</sequence>
<organism evidence="6 7">
    <name type="scientific">Chitinophaga barathri</name>
    <dbReference type="NCBI Taxonomy" id="1647451"/>
    <lineage>
        <taxon>Bacteria</taxon>
        <taxon>Pseudomonadati</taxon>
        <taxon>Bacteroidota</taxon>
        <taxon>Chitinophagia</taxon>
        <taxon>Chitinophagales</taxon>
        <taxon>Chitinophagaceae</taxon>
        <taxon>Chitinophaga</taxon>
    </lineage>
</organism>
<evidence type="ECO:0000313" key="7">
    <source>
        <dbReference type="Proteomes" id="UP000279089"/>
    </source>
</evidence>
<protein>
    <submittedName>
        <fullName evidence="6">DoxX family protein</fullName>
    </submittedName>
</protein>
<dbReference type="OrthoDB" id="676045at2"/>
<evidence type="ECO:0000256" key="1">
    <source>
        <dbReference type="ARBA" id="ARBA00004141"/>
    </source>
</evidence>
<keyword evidence="3 5" id="KW-1133">Transmembrane helix</keyword>
<dbReference type="Pfam" id="PF07681">
    <property type="entry name" value="DoxX"/>
    <property type="match status" value="1"/>
</dbReference>
<dbReference type="AlphaFoldDB" id="A0A3N4MAI4"/>